<accession>A0A3M7RT35</accession>
<sequence>MDNSKHSYLEKLHRSIFESHLEPVKPLVHSHLKPSAILKQVPPLRHNICPGLALQKSTSLSHKFPV</sequence>
<name>A0A3M7RT35_BRAPC</name>
<proteinExistence type="predicted"/>
<comment type="caution">
    <text evidence="1">The sequence shown here is derived from an EMBL/GenBank/DDBJ whole genome shotgun (WGS) entry which is preliminary data.</text>
</comment>
<organism evidence="1 2">
    <name type="scientific">Brachionus plicatilis</name>
    <name type="common">Marine rotifer</name>
    <name type="synonym">Brachionus muelleri</name>
    <dbReference type="NCBI Taxonomy" id="10195"/>
    <lineage>
        <taxon>Eukaryota</taxon>
        <taxon>Metazoa</taxon>
        <taxon>Spiralia</taxon>
        <taxon>Gnathifera</taxon>
        <taxon>Rotifera</taxon>
        <taxon>Eurotatoria</taxon>
        <taxon>Monogononta</taxon>
        <taxon>Pseudotrocha</taxon>
        <taxon>Ploima</taxon>
        <taxon>Brachionidae</taxon>
        <taxon>Brachionus</taxon>
    </lineage>
</organism>
<protein>
    <submittedName>
        <fullName evidence="1">Uncharacterized protein</fullName>
    </submittedName>
</protein>
<gene>
    <name evidence="1" type="ORF">BpHYR1_018529</name>
</gene>
<dbReference type="AlphaFoldDB" id="A0A3M7RT35"/>
<keyword evidence="2" id="KW-1185">Reference proteome</keyword>
<dbReference type="Proteomes" id="UP000276133">
    <property type="component" value="Unassembled WGS sequence"/>
</dbReference>
<evidence type="ECO:0000313" key="1">
    <source>
        <dbReference type="EMBL" id="RNA26590.1"/>
    </source>
</evidence>
<evidence type="ECO:0000313" key="2">
    <source>
        <dbReference type="Proteomes" id="UP000276133"/>
    </source>
</evidence>
<reference evidence="1 2" key="1">
    <citation type="journal article" date="2018" name="Sci. Rep.">
        <title>Genomic signatures of local adaptation to the degree of environmental predictability in rotifers.</title>
        <authorList>
            <person name="Franch-Gras L."/>
            <person name="Hahn C."/>
            <person name="Garcia-Roger E.M."/>
            <person name="Carmona M.J."/>
            <person name="Serra M."/>
            <person name="Gomez A."/>
        </authorList>
    </citation>
    <scope>NUCLEOTIDE SEQUENCE [LARGE SCALE GENOMIC DNA]</scope>
    <source>
        <strain evidence="1">HYR1</strain>
    </source>
</reference>
<dbReference type="EMBL" id="REGN01002709">
    <property type="protein sequence ID" value="RNA26590.1"/>
    <property type="molecule type" value="Genomic_DNA"/>
</dbReference>